<dbReference type="GO" id="GO:0004867">
    <property type="term" value="F:serine-type endopeptidase inhibitor activity"/>
    <property type="evidence" value="ECO:0000318"/>
    <property type="project" value="GO_Central"/>
</dbReference>
<evidence type="ECO:0000256" key="6">
    <source>
        <dbReference type="ARBA" id="ARBA00022900"/>
    </source>
</evidence>
<dbReference type="PRINTS" id="PR00759">
    <property type="entry name" value="BASICPTASE"/>
</dbReference>
<dbReference type="STRING" id="45351.A7T2J6"/>
<evidence type="ECO:0000256" key="7">
    <source>
        <dbReference type="ARBA" id="ARBA00023157"/>
    </source>
</evidence>
<evidence type="ECO:0000256" key="8">
    <source>
        <dbReference type="ARBA" id="ARBA00023331"/>
    </source>
</evidence>
<gene>
    <name evidence="10" type="ORF">NEMVEDRAFT_v1g143195</name>
</gene>
<name>A7T2J6_NEMVE</name>
<evidence type="ECO:0000313" key="10">
    <source>
        <dbReference type="EMBL" id="EDO29819.1"/>
    </source>
</evidence>
<evidence type="ECO:0000256" key="3">
    <source>
        <dbReference type="ARBA" id="ARBA00007226"/>
    </source>
</evidence>
<comment type="subcellular location">
    <subcellularLocation>
        <location evidence="1">Nematocyst</location>
    </subcellularLocation>
    <subcellularLocation>
        <location evidence="2">Secreted</location>
    </subcellularLocation>
</comment>
<evidence type="ECO:0000256" key="5">
    <source>
        <dbReference type="ARBA" id="ARBA00022690"/>
    </source>
</evidence>
<dbReference type="GO" id="GO:0042151">
    <property type="term" value="C:nematocyst"/>
    <property type="evidence" value="ECO:0007669"/>
    <property type="project" value="UniProtKB-SubCell"/>
</dbReference>
<sequence length="66" mass="6960">MGRSSAAVSGNSACTLPKKVGDCRAAMPRVFFNSQSGKCEDFIYGGCGGNANNFHTMEECKKACMS</sequence>
<organism evidence="10 11">
    <name type="scientific">Nematostella vectensis</name>
    <name type="common">Starlet sea anemone</name>
    <dbReference type="NCBI Taxonomy" id="45351"/>
    <lineage>
        <taxon>Eukaryota</taxon>
        <taxon>Metazoa</taxon>
        <taxon>Cnidaria</taxon>
        <taxon>Anthozoa</taxon>
        <taxon>Hexacorallia</taxon>
        <taxon>Actiniaria</taxon>
        <taxon>Edwardsiidae</taxon>
        <taxon>Nematostella</taxon>
    </lineage>
</organism>
<dbReference type="FunFam" id="4.10.410.10:FF:000021">
    <property type="entry name" value="Serine protease inhibitor, putative"/>
    <property type="match status" value="1"/>
</dbReference>
<protein>
    <recommendedName>
        <fullName evidence="9">BPTI/Kunitz inhibitor domain-containing protein</fullName>
    </recommendedName>
</protein>
<dbReference type="MEROPS" id="I02.026"/>
<dbReference type="SMART" id="SM00131">
    <property type="entry name" value="KU"/>
    <property type="match status" value="1"/>
</dbReference>
<keyword evidence="4" id="KW-0964">Secreted</keyword>
<evidence type="ECO:0000256" key="2">
    <source>
        <dbReference type="ARBA" id="ARBA00004613"/>
    </source>
</evidence>
<dbReference type="PROSITE" id="PS50279">
    <property type="entry name" value="BPTI_KUNITZ_2"/>
    <property type="match status" value="1"/>
</dbReference>
<proteinExistence type="inferred from homology"/>
<dbReference type="OMA" id="GRANIMR"/>
<keyword evidence="8" id="KW-0166">Nematocyst</keyword>
<evidence type="ECO:0000313" key="11">
    <source>
        <dbReference type="Proteomes" id="UP000001593"/>
    </source>
</evidence>
<dbReference type="InterPro" id="IPR050098">
    <property type="entry name" value="TFPI/VKTCI-like"/>
</dbReference>
<accession>A7T2J6</accession>
<dbReference type="InterPro" id="IPR020901">
    <property type="entry name" value="Prtase_inh_Kunz-CS"/>
</dbReference>
<dbReference type="CDD" id="cd00109">
    <property type="entry name" value="Kunitz-type"/>
    <property type="match status" value="1"/>
</dbReference>
<keyword evidence="7" id="KW-1015">Disulfide bond</keyword>
<feature type="domain" description="BPTI/Kunitz inhibitor" evidence="9">
    <location>
        <begin position="14"/>
        <end position="64"/>
    </location>
</feature>
<dbReference type="HOGENOM" id="CLU_164133_3_0_1"/>
<evidence type="ECO:0000256" key="4">
    <source>
        <dbReference type="ARBA" id="ARBA00022525"/>
    </source>
</evidence>
<reference evidence="10 11" key="1">
    <citation type="journal article" date="2007" name="Science">
        <title>Sea anemone genome reveals ancestral eumetazoan gene repertoire and genomic organization.</title>
        <authorList>
            <person name="Putnam N.H."/>
            <person name="Srivastava M."/>
            <person name="Hellsten U."/>
            <person name="Dirks B."/>
            <person name="Chapman J."/>
            <person name="Salamov A."/>
            <person name="Terry A."/>
            <person name="Shapiro H."/>
            <person name="Lindquist E."/>
            <person name="Kapitonov V.V."/>
            <person name="Jurka J."/>
            <person name="Genikhovich G."/>
            <person name="Grigoriev I.V."/>
            <person name="Lucas S.M."/>
            <person name="Steele R.E."/>
            <person name="Finnerty J.R."/>
            <person name="Technau U."/>
            <person name="Martindale M.Q."/>
            <person name="Rokhsar D.S."/>
        </authorList>
    </citation>
    <scope>NUCLEOTIDE SEQUENCE [LARGE SCALE GENOMIC DNA]</scope>
    <source>
        <strain evidence="11">CH2 X CH6</strain>
    </source>
</reference>
<dbReference type="Gene3D" id="4.10.410.10">
    <property type="entry name" value="Pancreatic trypsin inhibitor Kunitz domain"/>
    <property type="match status" value="1"/>
</dbReference>
<keyword evidence="6" id="KW-0722">Serine protease inhibitor</keyword>
<dbReference type="AlphaFoldDB" id="A7T2J6"/>
<dbReference type="eggNOG" id="KOG4295">
    <property type="taxonomic scope" value="Eukaryota"/>
</dbReference>
<dbReference type="EMBL" id="DS470263">
    <property type="protein sequence ID" value="EDO29819.1"/>
    <property type="molecule type" value="Genomic_DNA"/>
</dbReference>
<dbReference type="Pfam" id="PF00014">
    <property type="entry name" value="Kunitz_BPTI"/>
    <property type="match status" value="1"/>
</dbReference>
<dbReference type="PANTHER" id="PTHR10083">
    <property type="entry name" value="KUNITZ-TYPE PROTEASE INHIBITOR-RELATED"/>
    <property type="match status" value="1"/>
</dbReference>
<dbReference type="KEGG" id="nve:5500476"/>
<dbReference type="PANTHER" id="PTHR10083:SF374">
    <property type="entry name" value="BPTI_KUNITZ INHIBITOR DOMAIN-CONTAINING PROTEIN"/>
    <property type="match status" value="1"/>
</dbReference>
<keyword evidence="11" id="KW-1185">Reference proteome</keyword>
<dbReference type="InterPro" id="IPR002223">
    <property type="entry name" value="Kunitz_BPTI"/>
</dbReference>
<dbReference type="PROSITE" id="PS00280">
    <property type="entry name" value="BPTI_KUNITZ_1"/>
    <property type="match status" value="1"/>
</dbReference>
<dbReference type="GO" id="GO:0005615">
    <property type="term" value="C:extracellular space"/>
    <property type="evidence" value="ECO:0000318"/>
    <property type="project" value="GO_Central"/>
</dbReference>
<dbReference type="InterPro" id="IPR036880">
    <property type="entry name" value="Kunitz_BPTI_sf"/>
</dbReference>
<dbReference type="InParanoid" id="A7T2J6"/>
<evidence type="ECO:0000256" key="1">
    <source>
        <dbReference type="ARBA" id="ARBA00004532"/>
    </source>
</evidence>
<dbReference type="SUPFAM" id="SSF57362">
    <property type="entry name" value="BPTI-like"/>
    <property type="match status" value="1"/>
</dbReference>
<keyword evidence="5" id="KW-0646">Protease inhibitor</keyword>
<comment type="similarity">
    <text evidence="3">Belongs to the venom Kunitz-type family. Sea anemone type 2 potassium channel toxin subfamily.</text>
</comment>
<dbReference type="Proteomes" id="UP000001593">
    <property type="component" value="Unassembled WGS sequence"/>
</dbReference>
<evidence type="ECO:0000259" key="9">
    <source>
        <dbReference type="PROSITE" id="PS50279"/>
    </source>
</evidence>
<dbReference type="PhylomeDB" id="A7T2J6"/>
<dbReference type="GO" id="GO:0008200">
    <property type="term" value="F:ion channel inhibitor activity"/>
    <property type="evidence" value="ECO:0007669"/>
    <property type="project" value="UniProtKB-ARBA"/>
</dbReference>